<proteinExistence type="predicted"/>
<sequence length="420" mass="48306">MFVYGFMASDRKDLPISISLGGVSRPWQTNHRQDYDEYNCGCPRSGPPISSSPSEHNNNNNNNNNKSLCSDWSSSRGPGQRVVTYTVYGDMNNSQVYKQYFSAIEDRIKNVQQKYEGWIMRLYHNTSESNSEVRGLLCRLYCQYPIFDPCQVNHIYFPIGYKSKFRPPSPTLDHVTSSTTNTNTHKSTKQMVSKEYGEFKDTKESRDSNNSEETVSPDDESRQTTRKLSAYHKSIYKVKRRSYGEALVGKMWRFLPMADPLVSEFLVRDIDSVILPREVAAVNQWLANSTALVHIMRDHPSHNGLILAGMWGGSRTRGGAKLTSMLAAMARWPPRDLWDYDQALLRREVWPEVLDSLLAHDSYFCANPHFQSHHRSAPFPTRRKGRYFVGWGPLRNHELPSISICPHQCRPPDHQDWTLC</sequence>
<evidence type="ECO:0000313" key="3">
    <source>
        <dbReference type="Proteomes" id="UP001292094"/>
    </source>
</evidence>
<dbReference type="Proteomes" id="UP001292094">
    <property type="component" value="Unassembled WGS sequence"/>
</dbReference>
<evidence type="ECO:0000256" key="1">
    <source>
        <dbReference type="SAM" id="MobiDB-lite"/>
    </source>
</evidence>
<accession>A0AAE1TUN6</accession>
<keyword evidence="3" id="KW-1185">Reference proteome</keyword>
<feature type="compositionally biased region" description="Low complexity" evidence="1">
    <location>
        <begin position="176"/>
        <end position="185"/>
    </location>
</feature>
<dbReference type="EMBL" id="JAWZYT010003446">
    <property type="protein sequence ID" value="KAK4298397.1"/>
    <property type="molecule type" value="Genomic_DNA"/>
</dbReference>
<feature type="region of interest" description="Disordered" evidence="1">
    <location>
        <begin position="170"/>
        <end position="226"/>
    </location>
</feature>
<feature type="region of interest" description="Disordered" evidence="1">
    <location>
        <begin position="46"/>
        <end position="77"/>
    </location>
</feature>
<name>A0AAE1TUN6_9EUCA</name>
<gene>
    <name evidence="2" type="ORF">Pmani_029249</name>
</gene>
<organism evidence="2 3">
    <name type="scientific">Petrolisthes manimaculis</name>
    <dbReference type="NCBI Taxonomy" id="1843537"/>
    <lineage>
        <taxon>Eukaryota</taxon>
        <taxon>Metazoa</taxon>
        <taxon>Ecdysozoa</taxon>
        <taxon>Arthropoda</taxon>
        <taxon>Crustacea</taxon>
        <taxon>Multicrustacea</taxon>
        <taxon>Malacostraca</taxon>
        <taxon>Eumalacostraca</taxon>
        <taxon>Eucarida</taxon>
        <taxon>Decapoda</taxon>
        <taxon>Pleocyemata</taxon>
        <taxon>Anomura</taxon>
        <taxon>Galatheoidea</taxon>
        <taxon>Porcellanidae</taxon>
        <taxon>Petrolisthes</taxon>
    </lineage>
</organism>
<evidence type="ECO:0000313" key="2">
    <source>
        <dbReference type="EMBL" id="KAK4298397.1"/>
    </source>
</evidence>
<feature type="compositionally biased region" description="Basic and acidic residues" evidence="1">
    <location>
        <begin position="195"/>
        <end position="209"/>
    </location>
</feature>
<dbReference type="AlphaFoldDB" id="A0AAE1TUN6"/>
<protein>
    <submittedName>
        <fullName evidence="2">Uncharacterized protein</fullName>
    </submittedName>
</protein>
<reference evidence="2" key="1">
    <citation type="submission" date="2023-11" db="EMBL/GenBank/DDBJ databases">
        <title>Genome assemblies of two species of porcelain crab, Petrolisthes cinctipes and Petrolisthes manimaculis (Anomura: Porcellanidae).</title>
        <authorList>
            <person name="Angst P."/>
        </authorList>
    </citation>
    <scope>NUCLEOTIDE SEQUENCE</scope>
    <source>
        <strain evidence="2">PB745_02</strain>
        <tissue evidence="2">Gill</tissue>
    </source>
</reference>
<feature type="compositionally biased region" description="Low complexity" evidence="1">
    <location>
        <begin position="46"/>
        <end position="65"/>
    </location>
</feature>
<comment type="caution">
    <text evidence="2">The sequence shown here is derived from an EMBL/GenBank/DDBJ whole genome shotgun (WGS) entry which is preliminary data.</text>
</comment>
<feature type="compositionally biased region" description="Polar residues" evidence="1">
    <location>
        <begin position="66"/>
        <end position="77"/>
    </location>
</feature>